<keyword evidence="3" id="KW-0238">DNA-binding</keyword>
<proteinExistence type="inferred from homology"/>
<dbReference type="InterPro" id="IPR000055">
    <property type="entry name" value="Restrct_endonuc_typeI_TRD"/>
</dbReference>
<dbReference type="GO" id="GO:0009307">
    <property type="term" value="P:DNA restriction-modification system"/>
    <property type="evidence" value="ECO:0007669"/>
    <property type="project" value="UniProtKB-KW"/>
</dbReference>
<dbReference type="Proteomes" id="UP001139028">
    <property type="component" value="Unassembled WGS sequence"/>
</dbReference>
<dbReference type="PANTHER" id="PTHR30408:SF12">
    <property type="entry name" value="TYPE I RESTRICTION ENZYME MJAVIII SPECIFICITY SUBUNIT"/>
    <property type="match status" value="1"/>
</dbReference>
<evidence type="ECO:0000313" key="5">
    <source>
        <dbReference type="EMBL" id="MCO1333154.1"/>
    </source>
</evidence>
<dbReference type="SUPFAM" id="SSF116734">
    <property type="entry name" value="DNA methylase specificity domain"/>
    <property type="match status" value="2"/>
</dbReference>
<dbReference type="InterPro" id="IPR044946">
    <property type="entry name" value="Restrct_endonuc_typeI_TRD_sf"/>
</dbReference>
<name>A0A9X2EJ11_9GAMM</name>
<comment type="caution">
    <text evidence="5">The sequence shown here is derived from an EMBL/GenBank/DDBJ whole genome shotgun (WGS) entry which is preliminary data.</text>
</comment>
<organism evidence="5 6">
    <name type="scientific">Microbulbifer okhotskensis</name>
    <dbReference type="NCBI Taxonomy" id="2926617"/>
    <lineage>
        <taxon>Bacteria</taxon>
        <taxon>Pseudomonadati</taxon>
        <taxon>Pseudomonadota</taxon>
        <taxon>Gammaproteobacteria</taxon>
        <taxon>Cellvibrionales</taxon>
        <taxon>Microbulbiferaceae</taxon>
        <taxon>Microbulbifer</taxon>
    </lineage>
</organism>
<dbReference type="EC" id="3.1.21.-" evidence="5"/>
<dbReference type="GO" id="GO:0003677">
    <property type="term" value="F:DNA binding"/>
    <property type="evidence" value="ECO:0007669"/>
    <property type="project" value="UniProtKB-KW"/>
</dbReference>
<dbReference type="RefSeq" id="WP_252464323.1">
    <property type="nucleotide sequence ID" value="NZ_JALBWM010000005.1"/>
</dbReference>
<dbReference type="EMBL" id="JALBWM010000005">
    <property type="protein sequence ID" value="MCO1333154.1"/>
    <property type="molecule type" value="Genomic_DNA"/>
</dbReference>
<sequence length="519" mass="57249">MSVDTLRETFHINRISHQDLQDFLTAQTYRPEITEAKRKIRSLPWANLQGVCSKPIRQGKSPKYLENTGLVCVKPKNTNDMLVSLEDTDFIDPLTVDQINNQKLKYGDIVITRSGSGTIGRASIYSGQHDVYTNDHLFIVQCKTADSHYVCSFLNSYWGARLLEAGISGSTGQLNLSNEHIKNIPLYKPNELAQKYIGDKVRQAEELRAWAKGLENQFTQTLSQAYPEAFIDKRTGRKYSKAPVDDISYTLNPGAFDEERLRIRIYLKSKGAQKLRTIASIQGPTTSDYSAETVYVGLDAISSGSCALSVSTVGDSDVKGTSRLLTEGAVVAKLRPYLNKVAYIPAKYSGAVGSTELLCVQPSSDVSSWYLYGALKSEITLKQLKPLASGSTHPRIDQYDLYDVVLPIHSEYETLGEMLQKAQSAYFYSKDLTTAAKLLVEALIEGQLTEPQLIDAQQALEAGDNSLDQAILAGLTPQGFNADPAANTKTESKAQSQALFSDLDELTRLLEQAQEAAND</sequence>
<feature type="domain" description="Type I restriction modification DNA specificity" evidence="4">
    <location>
        <begin position="57"/>
        <end position="206"/>
    </location>
</feature>
<dbReference type="Pfam" id="PF01420">
    <property type="entry name" value="Methylase_S"/>
    <property type="match status" value="1"/>
</dbReference>
<accession>A0A9X2EJ11</accession>
<comment type="similarity">
    <text evidence="1">Belongs to the type-I restriction system S methylase family.</text>
</comment>
<evidence type="ECO:0000256" key="2">
    <source>
        <dbReference type="ARBA" id="ARBA00022747"/>
    </source>
</evidence>
<dbReference type="InterPro" id="IPR052021">
    <property type="entry name" value="Type-I_RS_S_subunit"/>
</dbReference>
<dbReference type="Gene3D" id="3.90.220.20">
    <property type="entry name" value="DNA methylase specificity domains"/>
    <property type="match status" value="2"/>
</dbReference>
<protein>
    <submittedName>
        <fullName evidence="5">Restriction endonuclease subunit S</fullName>
        <ecNumber evidence="5">3.1.21.-</ecNumber>
    </submittedName>
</protein>
<dbReference type="GO" id="GO:0016787">
    <property type="term" value="F:hydrolase activity"/>
    <property type="evidence" value="ECO:0007669"/>
    <property type="project" value="UniProtKB-KW"/>
</dbReference>
<gene>
    <name evidence="5" type="ORF">MO867_02255</name>
</gene>
<reference evidence="5" key="1">
    <citation type="journal article" date="2022" name="Arch. Microbiol.">
        <title>Microbulbifer okhotskensis sp. nov., isolated from a deep bottom sediment of the Okhotsk Sea.</title>
        <authorList>
            <person name="Romanenko L."/>
            <person name="Kurilenko V."/>
            <person name="Otstavnykh N."/>
            <person name="Velansky P."/>
            <person name="Isaeva M."/>
            <person name="Mikhailov V."/>
        </authorList>
    </citation>
    <scope>NUCLEOTIDE SEQUENCE</scope>
    <source>
        <strain evidence="5">OS29</strain>
    </source>
</reference>
<evidence type="ECO:0000256" key="1">
    <source>
        <dbReference type="ARBA" id="ARBA00010923"/>
    </source>
</evidence>
<keyword evidence="5" id="KW-0255">Endonuclease</keyword>
<keyword evidence="5" id="KW-0540">Nuclease</keyword>
<evidence type="ECO:0000313" key="6">
    <source>
        <dbReference type="Proteomes" id="UP001139028"/>
    </source>
</evidence>
<dbReference type="AlphaFoldDB" id="A0A9X2EJ11"/>
<dbReference type="PANTHER" id="PTHR30408">
    <property type="entry name" value="TYPE-1 RESTRICTION ENZYME ECOKI SPECIFICITY PROTEIN"/>
    <property type="match status" value="1"/>
</dbReference>
<evidence type="ECO:0000256" key="3">
    <source>
        <dbReference type="ARBA" id="ARBA00023125"/>
    </source>
</evidence>
<keyword evidence="6" id="KW-1185">Reference proteome</keyword>
<keyword evidence="5" id="KW-0378">Hydrolase</keyword>
<evidence type="ECO:0000259" key="4">
    <source>
        <dbReference type="Pfam" id="PF01420"/>
    </source>
</evidence>
<keyword evidence="2" id="KW-0680">Restriction system</keyword>
<dbReference type="GO" id="GO:0004519">
    <property type="term" value="F:endonuclease activity"/>
    <property type="evidence" value="ECO:0007669"/>
    <property type="project" value="UniProtKB-KW"/>
</dbReference>